<dbReference type="OrthoDB" id="1932925at2759"/>
<dbReference type="Proteomes" id="UP001152130">
    <property type="component" value="Unassembled WGS sequence"/>
</dbReference>
<feature type="transmembrane region" description="Helical" evidence="1">
    <location>
        <begin position="293"/>
        <end position="311"/>
    </location>
</feature>
<evidence type="ECO:0000313" key="2">
    <source>
        <dbReference type="EMBL" id="KAJ4015434.1"/>
    </source>
</evidence>
<proteinExistence type="predicted"/>
<organism evidence="2 3">
    <name type="scientific">Fusarium irregulare</name>
    <dbReference type="NCBI Taxonomy" id="2494466"/>
    <lineage>
        <taxon>Eukaryota</taxon>
        <taxon>Fungi</taxon>
        <taxon>Dikarya</taxon>
        <taxon>Ascomycota</taxon>
        <taxon>Pezizomycotina</taxon>
        <taxon>Sordariomycetes</taxon>
        <taxon>Hypocreomycetidae</taxon>
        <taxon>Hypocreales</taxon>
        <taxon>Nectriaceae</taxon>
        <taxon>Fusarium</taxon>
        <taxon>Fusarium incarnatum-equiseti species complex</taxon>
    </lineage>
</organism>
<feature type="transmembrane region" description="Helical" evidence="1">
    <location>
        <begin position="323"/>
        <end position="343"/>
    </location>
</feature>
<keyword evidence="1" id="KW-0812">Transmembrane</keyword>
<keyword evidence="1" id="KW-0472">Membrane</keyword>
<protein>
    <submittedName>
        <fullName evidence="2">Uncharacterized protein</fullName>
    </submittedName>
</protein>
<sequence>MAAMLDRKQFDKDHLKNSLPPMKPFNITYHGQRIERITNVWLDIHDKEQFVQNIAMYTNEKTNVPAIGKQKGPALIYISAGAWFTHPVISGLRANVTSPWEERYELYKNHVISLNNLIGDNTPDHDPFTAPMDPYDGFGNQILYAPPAGPRYLGDEPIRKEDRSRRADEVIEMQQWLHDNEDKMSIPLMWSIPGLVVDQDKIWRDPLKTGFHVKFHVAQLRADILFNMRCNAKLDRMKSYPYSRTCCTDYGIKPFTQLAAVYLGIMYLLVCILCEGLDLVAARPRDEPRWRIFNMRAGCFVLALLMCYYADRTQMMAKGSKLWQMKDFVALSLTWIAVFIFTIRRSDSVEDSSSKHLDKDLPLLSRSDSVRDSADQPFLP</sequence>
<gene>
    <name evidence="2" type="ORF">NW766_005777</name>
</gene>
<accession>A0A9W8UB61</accession>
<dbReference type="EMBL" id="JAPDHF010000007">
    <property type="protein sequence ID" value="KAJ4015434.1"/>
    <property type="molecule type" value="Genomic_DNA"/>
</dbReference>
<dbReference type="AlphaFoldDB" id="A0A9W8UB61"/>
<evidence type="ECO:0000313" key="3">
    <source>
        <dbReference type="Proteomes" id="UP001152130"/>
    </source>
</evidence>
<reference evidence="2" key="1">
    <citation type="submission" date="2022-10" db="EMBL/GenBank/DDBJ databases">
        <title>Fusarium specimens isolated from Avocado Roots.</title>
        <authorList>
            <person name="Stajich J."/>
            <person name="Roper C."/>
            <person name="Heimlech-Rivalta G."/>
        </authorList>
    </citation>
    <scope>NUCLEOTIDE SEQUENCE</scope>
    <source>
        <strain evidence="2">CF00143</strain>
    </source>
</reference>
<keyword evidence="3" id="KW-1185">Reference proteome</keyword>
<name>A0A9W8UB61_9HYPO</name>
<comment type="caution">
    <text evidence="2">The sequence shown here is derived from an EMBL/GenBank/DDBJ whole genome shotgun (WGS) entry which is preliminary data.</text>
</comment>
<keyword evidence="1" id="KW-1133">Transmembrane helix</keyword>
<evidence type="ECO:0000256" key="1">
    <source>
        <dbReference type="SAM" id="Phobius"/>
    </source>
</evidence>
<feature type="transmembrane region" description="Helical" evidence="1">
    <location>
        <begin position="259"/>
        <end position="281"/>
    </location>
</feature>